<dbReference type="HOGENOM" id="CLU_2021865_0_0_6"/>
<feature type="region of interest" description="Disordered" evidence="1">
    <location>
        <begin position="17"/>
        <end position="36"/>
    </location>
</feature>
<keyword evidence="3" id="KW-1185">Reference proteome</keyword>
<dbReference type="RefSeq" id="WP_013785809.1">
    <property type="nucleotide sequence ID" value="NC_015554.1"/>
</dbReference>
<proteinExistence type="predicted"/>
<dbReference type="OrthoDB" id="9884280at2"/>
<dbReference type="AlphaFoldDB" id="F5Z5G2"/>
<reference evidence="2 3" key="1">
    <citation type="journal article" date="2011" name="J. Bacteriol.">
        <title>Complete genome sequence of the polycyclic aromatic hydrocarbon-degrading bacterium Alteromonas sp. strain SN2.</title>
        <authorList>
            <person name="Jin H.M."/>
            <person name="Jeong H."/>
            <person name="Moon E.J."/>
            <person name="Math R.K."/>
            <person name="Lee K."/>
            <person name="Kim H.J."/>
            <person name="Jeon C.O."/>
            <person name="Oh T.K."/>
            <person name="Kim J.F."/>
        </authorList>
    </citation>
    <scope>NUCLEOTIDE SEQUENCE [LARGE SCALE GENOMIC DNA]</scope>
    <source>
        <strain evidence="3">JCM 17741 / KACC 18427 / KCTC 11700BP / SN2</strain>
    </source>
</reference>
<gene>
    <name evidence="2" type="ordered locus">ambt_16915</name>
</gene>
<dbReference type="EMBL" id="CP002339">
    <property type="protein sequence ID" value="AEF04888.1"/>
    <property type="molecule type" value="Genomic_DNA"/>
</dbReference>
<name>F5Z5G2_ALTNA</name>
<evidence type="ECO:0000256" key="1">
    <source>
        <dbReference type="SAM" id="MobiDB-lite"/>
    </source>
</evidence>
<organism evidence="2 3">
    <name type="scientific">Alteromonas naphthalenivorans</name>
    <dbReference type="NCBI Taxonomy" id="715451"/>
    <lineage>
        <taxon>Bacteria</taxon>
        <taxon>Pseudomonadati</taxon>
        <taxon>Pseudomonadota</taxon>
        <taxon>Gammaproteobacteria</taxon>
        <taxon>Alteromonadales</taxon>
        <taxon>Alteromonadaceae</taxon>
        <taxon>Alteromonas/Salinimonas group</taxon>
        <taxon>Alteromonas</taxon>
    </lineage>
</organism>
<dbReference type="KEGG" id="alt:ambt_16915"/>
<sequence length="122" mass="12911">MSLLSYQLFGHCSESSEEANTSALDENGYDAPGLNEATGLPLLPSGVKGCPGVIDIEGNPRGMNMSDHLEVDTTLDISSIDTNLACGCDIHTDNDWMTDTTSIESGFDDFGISNLSGCDGDW</sequence>
<accession>F5Z5G2</accession>
<evidence type="ECO:0000313" key="2">
    <source>
        <dbReference type="EMBL" id="AEF04888.1"/>
    </source>
</evidence>
<evidence type="ECO:0000313" key="3">
    <source>
        <dbReference type="Proteomes" id="UP000000683"/>
    </source>
</evidence>
<dbReference type="Proteomes" id="UP000000683">
    <property type="component" value="Chromosome"/>
</dbReference>
<protein>
    <submittedName>
        <fullName evidence="2">Uncharacterized protein</fullName>
    </submittedName>
</protein>